<feature type="non-terminal residue" evidence="1">
    <location>
        <position position="184"/>
    </location>
</feature>
<dbReference type="Proteomes" id="UP001153555">
    <property type="component" value="Unassembled WGS sequence"/>
</dbReference>
<comment type="caution">
    <text evidence="1">The sequence shown here is derived from an EMBL/GenBank/DDBJ whole genome shotgun (WGS) entry which is preliminary data.</text>
</comment>
<evidence type="ECO:0000313" key="2">
    <source>
        <dbReference type="Proteomes" id="UP001153555"/>
    </source>
</evidence>
<protein>
    <submittedName>
        <fullName evidence="1">Uncharacterized protein</fullName>
    </submittedName>
</protein>
<organism evidence="1 2">
    <name type="scientific">Striga hermonthica</name>
    <name type="common">Purple witchweed</name>
    <name type="synonym">Buchnera hermonthica</name>
    <dbReference type="NCBI Taxonomy" id="68872"/>
    <lineage>
        <taxon>Eukaryota</taxon>
        <taxon>Viridiplantae</taxon>
        <taxon>Streptophyta</taxon>
        <taxon>Embryophyta</taxon>
        <taxon>Tracheophyta</taxon>
        <taxon>Spermatophyta</taxon>
        <taxon>Magnoliopsida</taxon>
        <taxon>eudicotyledons</taxon>
        <taxon>Gunneridae</taxon>
        <taxon>Pentapetalae</taxon>
        <taxon>asterids</taxon>
        <taxon>lamiids</taxon>
        <taxon>Lamiales</taxon>
        <taxon>Orobanchaceae</taxon>
        <taxon>Buchnereae</taxon>
        <taxon>Striga</taxon>
    </lineage>
</organism>
<accession>A0A9N7R1Q3</accession>
<dbReference type="EMBL" id="CACSLK010003174">
    <property type="protein sequence ID" value="CAA0808843.1"/>
    <property type="molecule type" value="Genomic_DNA"/>
</dbReference>
<gene>
    <name evidence="1" type="ORF">SHERM_11067</name>
</gene>
<evidence type="ECO:0000313" key="1">
    <source>
        <dbReference type="EMBL" id="CAA0808843.1"/>
    </source>
</evidence>
<name>A0A9N7R1Q3_STRHE</name>
<sequence length="184" mass="21131">MNIHSNLQAEKYKEENHAQGAHLSLYNSSLDKIIPNLHKGIKRNVFLIPFLALKRSNKVVRRCTCMLSEGSGNDRIEILITRGNISLSSFLSLFESYKLTKQTISHGMCIKRVSGSGLWRRLDYDSISRRRFSRTLRPYPVGWVSNQLETSVRCMAKVATMGAFRLGKLLRWLGIFSKGWFICF</sequence>
<dbReference type="AlphaFoldDB" id="A0A9N7R1Q3"/>
<keyword evidence="2" id="KW-1185">Reference proteome</keyword>
<reference evidence="1" key="1">
    <citation type="submission" date="2019-12" db="EMBL/GenBank/DDBJ databases">
        <authorList>
            <person name="Scholes J."/>
        </authorList>
    </citation>
    <scope>NUCLEOTIDE SEQUENCE</scope>
</reference>
<proteinExistence type="predicted"/>
<feature type="non-terminal residue" evidence="1">
    <location>
        <position position="1"/>
    </location>
</feature>